<accession>B6SHG2</accession>
<name>B6SHG2_MAIZE</name>
<dbReference type="EMBL" id="EU952177">
    <property type="protein sequence ID" value="ACG24295.1"/>
    <property type="molecule type" value="mRNA"/>
</dbReference>
<sequence length="29" mass="3267">MVRVACTLRGKRLDGGVYVLLVGVNPFWF</sequence>
<reference evidence="1" key="1">
    <citation type="journal article" date="2009" name="Plant Mol. Biol.">
        <title>Insights into corn genes derived from large-scale cDNA sequencing.</title>
        <authorList>
            <person name="Alexandrov N.N."/>
            <person name="Brover V.V."/>
            <person name="Freidin S."/>
            <person name="Troukhan M.E."/>
            <person name="Tatarinova T.V."/>
            <person name="Zhang H."/>
            <person name="Swaller T.J."/>
            <person name="Lu Y.P."/>
            <person name="Bouck J."/>
            <person name="Flavell R.B."/>
            <person name="Feldmann K.A."/>
        </authorList>
    </citation>
    <scope>NUCLEOTIDE SEQUENCE</scope>
</reference>
<dbReference type="AlphaFoldDB" id="B6SHG2"/>
<evidence type="ECO:0000313" key="1">
    <source>
        <dbReference type="EMBL" id="ACG24295.1"/>
    </source>
</evidence>
<organism evidence="1">
    <name type="scientific">Zea mays</name>
    <name type="common">Maize</name>
    <dbReference type="NCBI Taxonomy" id="4577"/>
    <lineage>
        <taxon>Eukaryota</taxon>
        <taxon>Viridiplantae</taxon>
        <taxon>Streptophyta</taxon>
        <taxon>Embryophyta</taxon>
        <taxon>Tracheophyta</taxon>
        <taxon>Spermatophyta</taxon>
        <taxon>Magnoliopsida</taxon>
        <taxon>Liliopsida</taxon>
        <taxon>Poales</taxon>
        <taxon>Poaceae</taxon>
        <taxon>PACMAD clade</taxon>
        <taxon>Panicoideae</taxon>
        <taxon>Andropogonodae</taxon>
        <taxon>Andropogoneae</taxon>
        <taxon>Tripsacinae</taxon>
        <taxon>Zea</taxon>
    </lineage>
</organism>
<protein>
    <submittedName>
        <fullName evidence="1">Uncharacterized protein</fullName>
    </submittedName>
</protein>
<proteinExistence type="evidence at transcript level"/>